<evidence type="ECO:0000256" key="1">
    <source>
        <dbReference type="SAM" id="MobiDB-lite"/>
    </source>
</evidence>
<evidence type="ECO:0000313" key="3">
    <source>
        <dbReference type="Proteomes" id="UP000317650"/>
    </source>
</evidence>
<protein>
    <submittedName>
        <fullName evidence="2">Uncharacterized protein</fullName>
    </submittedName>
</protein>
<reference evidence="2 3" key="1">
    <citation type="journal article" date="2019" name="Nat. Plants">
        <title>Genome sequencing of Musa balbisiana reveals subgenome evolution and function divergence in polyploid bananas.</title>
        <authorList>
            <person name="Yao X."/>
        </authorList>
    </citation>
    <scope>NUCLEOTIDE SEQUENCE [LARGE SCALE GENOMIC DNA]</scope>
    <source>
        <strain evidence="3">cv. DH-PKW</strain>
        <tissue evidence="2">Leaves</tissue>
    </source>
</reference>
<dbReference type="PANTHER" id="PTHR33205:SF1">
    <property type="entry name" value="TRANSMEMBRANE PROTEIN"/>
    <property type="match status" value="1"/>
</dbReference>
<gene>
    <name evidence="2" type="ORF">C4D60_Mb08t15320</name>
</gene>
<feature type="compositionally biased region" description="Pro residues" evidence="1">
    <location>
        <begin position="153"/>
        <end position="167"/>
    </location>
</feature>
<accession>A0A4V4H8Y5</accession>
<proteinExistence type="predicted"/>
<dbReference type="AlphaFoldDB" id="A0A4V4H8Y5"/>
<sequence>MQPPWGRVSSGRDGGPWPMPKVARYQRGTPRRVMNLRRWGDSQTTDSSTAPRGATGSERTGLLTTPAPLSRDLGPGTSRDDSTEYNSETQRRFSSWADPAGNPPDLGVEAVASIAPRLGSRACRVRRPNDGSHKGIHQRRVRQPPTARLRQPPLGPGGHPPHKPPPQRGASAKRQSVTPRQACLSRMARGATCVQRLDGSGILQFTPVSPLRYVLHRCESGDIRLPRVHQGVTSELYPRAGREAPTTRCSCTLALSTPGLVVHSPPSSHRVRIDIGVLRDEPDEQFVDASRFSGFSRDVAGGETRPVA</sequence>
<dbReference type="PANTHER" id="PTHR33205">
    <property type="entry name" value="TRANSMEMBRANE PROTEIN"/>
    <property type="match status" value="1"/>
</dbReference>
<dbReference type="Proteomes" id="UP000317650">
    <property type="component" value="Chromosome 8"/>
</dbReference>
<comment type="caution">
    <text evidence="2">The sequence shown here is derived from an EMBL/GenBank/DDBJ whole genome shotgun (WGS) entry which is preliminary data.</text>
</comment>
<evidence type="ECO:0000313" key="2">
    <source>
        <dbReference type="EMBL" id="THU69525.1"/>
    </source>
</evidence>
<feature type="region of interest" description="Disordered" evidence="1">
    <location>
        <begin position="121"/>
        <end position="181"/>
    </location>
</feature>
<dbReference type="EMBL" id="PYDT01000002">
    <property type="protein sequence ID" value="THU69525.1"/>
    <property type="molecule type" value="Genomic_DNA"/>
</dbReference>
<feature type="region of interest" description="Disordered" evidence="1">
    <location>
        <begin position="1"/>
        <end position="104"/>
    </location>
</feature>
<feature type="compositionally biased region" description="Polar residues" evidence="1">
    <location>
        <begin position="41"/>
        <end position="50"/>
    </location>
</feature>
<name>A0A4V4H8Y5_MUSBA</name>
<keyword evidence="3" id="KW-1185">Reference proteome</keyword>
<organism evidence="2 3">
    <name type="scientific">Musa balbisiana</name>
    <name type="common">Banana</name>
    <dbReference type="NCBI Taxonomy" id="52838"/>
    <lineage>
        <taxon>Eukaryota</taxon>
        <taxon>Viridiplantae</taxon>
        <taxon>Streptophyta</taxon>
        <taxon>Embryophyta</taxon>
        <taxon>Tracheophyta</taxon>
        <taxon>Spermatophyta</taxon>
        <taxon>Magnoliopsida</taxon>
        <taxon>Liliopsida</taxon>
        <taxon>Zingiberales</taxon>
        <taxon>Musaceae</taxon>
        <taxon>Musa</taxon>
    </lineage>
</organism>